<evidence type="ECO:0008006" key="3">
    <source>
        <dbReference type="Google" id="ProtNLM"/>
    </source>
</evidence>
<evidence type="ECO:0000313" key="2">
    <source>
        <dbReference type="Proteomes" id="UP000507222"/>
    </source>
</evidence>
<name>A0A6J5UCB7_PRUAR</name>
<organism evidence="1 2">
    <name type="scientific">Prunus armeniaca</name>
    <name type="common">Apricot</name>
    <name type="synonym">Armeniaca vulgaris</name>
    <dbReference type="NCBI Taxonomy" id="36596"/>
    <lineage>
        <taxon>Eukaryota</taxon>
        <taxon>Viridiplantae</taxon>
        <taxon>Streptophyta</taxon>
        <taxon>Embryophyta</taxon>
        <taxon>Tracheophyta</taxon>
        <taxon>Spermatophyta</taxon>
        <taxon>Magnoliopsida</taxon>
        <taxon>eudicotyledons</taxon>
        <taxon>Gunneridae</taxon>
        <taxon>Pentapetalae</taxon>
        <taxon>rosids</taxon>
        <taxon>fabids</taxon>
        <taxon>Rosales</taxon>
        <taxon>Rosaceae</taxon>
        <taxon>Amygdaloideae</taxon>
        <taxon>Amygdaleae</taxon>
        <taxon>Prunus</taxon>
    </lineage>
</organism>
<proteinExistence type="predicted"/>
<dbReference type="AlphaFoldDB" id="A0A6J5UCB7"/>
<protein>
    <recommendedName>
        <fullName evidence="3">Aminotransferase-like plant mobile domain-containing protein</fullName>
    </recommendedName>
</protein>
<evidence type="ECO:0000313" key="1">
    <source>
        <dbReference type="EMBL" id="CAB4273267.1"/>
    </source>
</evidence>
<gene>
    <name evidence="1" type="ORF">CURHAP_LOCUS20652</name>
</gene>
<accession>A0A6J5UCB7</accession>
<dbReference type="EMBL" id="CAEKDK010000003">
    <property type="protein sequence ID" value="CAB4273267.1"/>
    <property type="molecule type" value="Genomic_DNA"/>
</dbReference>
<dbReference type="Proteomes" id="UP000507222">
    <property type="component" value="Unassembled WGS sequence"/>
</dbReference>
<reference evidence="1 2" key="1">
    <citation type="submission" date="2020-05" db="EMBL/GenBank/DDBJ databases">
        <authorList>
            <person name="Campoy J."/>
            <person name="Schneeberger K."/>
            <person name="Spophaly S."/>
        </authorList>
    </citation>
    <scope>NUCLEOTIDE SEQUENCE [LARGE SCALE GENOMIC DNA]</scope>
    <source>
        <strain evidence="1">PruArmRojPasFocal</strain>
    </source>
</reference>
<sequence length="218" mass="25064">MDAQGQFGFERVFDSHGREFVYGPQYAISLPLSFVLLNVPPESHATWYTTASVNSGYLEFKPHAEEKVISVCQMHRAVFTAHCLEDVNNEVDGDVKFQIKDLPTRDDFYPALHRMIKHKLKWGPHYQFYGRATFETGVAEWTKRVMSDFGDILHKAKIYVAVAISQYPYECCPNIWRAFCELWGPLCNTFHHGNGEMGISLYDMKVICELPILGDFPK</sequence>